<dbReference type="InterPro" id="IPR012675">
    <property type="entry name" value="Beta-grasp_dom_sf"/>
</dbReference>
<evidence type="ECO:0000259" key="9">
    <source>
        <dbReference type="PROSITE" id="PS51085"/>
    </source>
</evidence>
<comment type="caution">
    <text evidence="11">The sequence shown here is derived from an EMBL/GenBank/DDBJ whole genome shotgun (WGS) entry which is preliminary data.</text>
</comment>
<evidence type="ECO:0000256" key="3">
    <source>
        <dbReference type="ARBA" id="ARBA00022714"/>
    </source>
</evidence>
<evidence type="ECO:0000256" key="6">
    <source>
        <dbReference type="ARBA" id="ARBA00023004"/>
    </source>
</evidence>
<dbReference type="InterPro" id="IPR017938">
    <property type="entry name" value="Riboflavin_synthase-like_b-brl"/>
</dbReference>
<reference evidence="11 12" key="1">
    <citation type="submission" date="2017-11" db="EMBL/GenBank/DDBJ databases">
        <title>Genomic Encyclopedia of Archaeal and Bacterial Type Strains, Phase II (KMG-II): From Individual Species to Whole Genera.</title>
        <authorList>
            <person name="Goeker M."/>
        </authorList>
    </citation>
    <scope>NUCLEOTIDE SEQUENCE [LARGE SCALE GENOMIC DNA]</scope>
    <source>
        <strain evidence="11 12">DSM 27763</strain>
    </source>
</reference>
<comment type="cofactor">
    <cofactor evidence="1">
        <name>FAD</name>
        <dbReference type="ChEBI" id="CHEBI:57692"/>
    </cofactor>
</comment>
<keyword evidence="2" id="KW-0285">Flavoprotein</keyword>
<dbReference type="InterPro" id="IPR001433">
    <property type="entry name" value="OxRdtase_FAD/NAD-bd"/>
</dbReference>
<dbReference type="PROSITE" id="PS51384">
    <property type="entry name" value="FAD_FR"/>
    <property type="match status" value="1"/>
</dbReference>
<dbReference type="AlphaFoldDB" id="A0A2M9B8U8"/>
<dbReference type="InterPro" id="IPR001041">
    <property type="entry name" value="2Fe-2S_ferredoxin-type"/>
</dbReference>
<dbReference type="GO" id="GO:0051537">
    <property type="term" value="F:2 iron, 2 sulfur cluster binding"/>
    <property type="evidence" value="ECO:0007669"/>
    <property type="project" value="UniProtKB-KW"/>
</dbReference>
<evidence type="ECO:0000256" key="8">
    <source>
        <dbReference type="SAM" id="MobiDB-lite"/>
    </source>
</evidence>
<dbReference type="Gene3D" id="3.10.20.30">
    <property type="match status" value="1"/>
</dbReference>
<dbReference type="Gene3D" id="2.40.30.10">
    <property type="entry name" value="Translation factors"/>
    <property type="match status" value="1"/>
</dbReference>
<accession>A0A2M9B8U8</accession>
<name>A0A2M9B8U8_9ACTN</name>
<keyword evidence="4" id="KW-0479">Metal-binding</keyword>
<dbReference type="GO" id="GO:0046872">
    <property type="term" value="F:metal ion binding"/>
    <property type="evidence" value="ECO:0007669"/>
    <property type="project" value="UniProtKB-KW"/>
</dbReference>
<keyword evidence="3" id="KW-0001">2Fe-2S</keyword>
<feature type="region of interest" description="Disordered" evidence="8">
    <location>
        <begin position="1"/>
        <end position="23"/>
    </location>
</feature>
<keyword evidence="7" id="KW-0411">Iron-sulfur</keyword>
<feature type="domain" description="2Fe-2S ferredoxin-type" evidence="9">
    <location>
        <begin position="249"/>
        <end position="334"/>
    </location>
</feature>
<dbReference type="PROSITE" id="PS00197">
    <property type="entry name" value="2FE2S_FER_1"/>
    <property type="match status" value="1"/>
</dbReference>
<dbReference type="PRINTS" id="PR00409">
    <property type="entry name" value="PHDIOXRDTASE"/>
</dbReference>
<evidence type="ECO:0000313" key="12">
    <source>
        <dbReference type="Proteomes" id="UP000230842"/>
    </source>
</evidence>
<dbReference type="Pfam" id="PF00111">
    <property type="entry name" value="Fer2"/>
    <property type="match status" value="1"/>
</dbReference>
<dbReference type="CDD" id="cd00207">
    <property type="entry name" value="fer2"/>
    <property type="match status" value="1"/>
</dbReference>
<dbReference type="Gene3D" id="3.40.50.80">
    <property type="entry name" value="Nucleotide-binding domain of ferredoxin-NADP reductase (FNR) module"/>
    <property type="match status" value="1"/>
</dbReference>
<dbReference type="InterPro" id="IPR036010">
    <property type="entry name" value="2Fe-2S_ferredoxin-like_sf"/>
</dbReference>
<dbReference type="SUPFAM" id="SSF52343">
    <property type="entry name" value="Ferredoxin reductase-like, C-terminal NADP-linked domain"/>
    <property type="match status" value="1"/>
</dbReference>
<dbReference type="PROSITE" id="PS51085">
    <property type="entry name" value="2FE2S_FER_2"/>
    <property type="match status" value="1"/>
</dbReference>
<dbReference type="SUPFAM" id="SSF54292">
    <property type="entry name" value="2Fe-2S ferredoxin-like"/>
    <property type="match status" value="1"/>
</dbReference>
<gene>
    <name evidence="11" type="ORF">CLV56_3870</name>
</gene>
<dbReference type="InterPro" id="IPR050415">
    <property type="entry name" value="MRET"/>
</dbReference>
<evidence type="ECO:0000256" key="5">
    <source>
        <dbReference type="ARBA" id="ARBA00023002"/>
    </source>
</evidence>
<protein>
    <submittedName>
        <fullName evidence="11">Ferredoxin-NADP reductase</fullName>
    </submittedName>
</protein>
<dbReference type="InterPro" id="IPR006058">
    <property type="entry name" value="2Fe2S_fd_BS"/>
</dbReference>
<keyword evidence="6" id="KW-0408">Iron</keyword>
<evidence type="ECO:0000259" key="10">
    <source>
        <dbReference type="PROSITE" id="PS51384"/>
    </source>
</evidence>
<dbReference type="PANTHER" id="PTHR47354">
    <property type="entry name" value="NADH OXIDOREDUCTASE HCR"/>
    <property type="match status" value="1"/>
</dbReference>
<evidence type="ECO:0000313" key="11">
    <source>
        <dbReference type="EMBL" id="PJJ54361.1"/>
    </source>
</evidence>
<feature type="compositionally biased region" description="Polar residues" evidence="8">
    <location>
        <begin position="1"/>
        <end position="12"/>
    </location>
</feature>
<dbReference type="InterPro" id="IPR039261">
    <property type="entry name" value="FNR_nucleotide-bd"/>
</dbReference>
<dbReference type="SUPFAM" id="SSF63380">
    <property type="entry name" value="Riboflavin synthase domain-like"/>
    <property type="match status" value="1"/>
</dbReference>
<dbReference type="CDD" id="cd06185">
    <property type="entry name" value="PDR_like"/>
    <property type="match status" value="1"/>
</dbReference>
<evidence type="ECO:0000256" key="4">
    <source>
        <dbReference type="ARBA" id="ARBA00022723"/>
    </source>
</evidence>
<keyword evidence="12" id="KW-1185">Reference proteome</keyword>
<dbReference type="EMBL" id="PGEZ01000002">
    <property type="protein sequence ID" value="PJJ54361.1"/>
    <property type="molecule type" value="Genomic_DNA"/>
</dbReference>
<sequence>MTVLTSSPQPFTATAAPTGDADSRTTVTVVAKRLVADGVCELTLADPYGRRLPDWTPGSHIDLVLPGDHVRQYSLCGDRRDATTYTIAVLREPDGRGGSAAVHDDLEPGDLLGIGGPRNHFRLSPAPHHLFIAGGIGITPILAMVRAVEAMGGSWELLYGGRSRSSMAYLEELEAYGSRVRVVPQDAEGLLDLGAAMASLPEGTRVSCCGPAPLLAAVEARGTMLPAGSVRTERFVAADQPAPVRSTSFEIELAASGRVVEVAPGRPVIDALADAGVHVLTSCRQGICGTCETGVVAGVPDHRDALLSDDERERGDTMFVCVSRACSDRLVLDL</sequence>
<dbReference type="GO" id="GO:0016491">
    <property type="term" value="F:oxidoreductase activity"/>
    <property type="evidence" value="ECO:0007669"/>
    <property type="project" value="UniProtKB-KW"/>
</dbReference>
<proteinExistence type="predicted"/>
<evidence type="ECO:0000256" key="7">
    <source>
        <dbReference type="ARBA" id="ARBA00023014"/>
    </source>
</evidence>
<keyword evidence="5" id="KW-0560">Oxidoreductase</keyword>
<dbReference type="InterPro" id="IPR017927">
    <property type="entry name" value="FAD-bd_FR_type"/>
</dbReference>
<dbReference type="Proteomes" id="UP000230842">
    <property type="component" value="Unassembled WGS sequence"/>
</dbReference>
<dbReference type="Pfam" id="PF00175">
    <property type="entry name" value="NAD_binding_1"/>
    <property type="match status" value="1"/>
</dbReference>
<evidence type="ECO:0000256" key="1">
    <source>
        <dbReference type="ARBA" id="ARBA00001974"/>
    </source>
</evidence>
<evidence type="ECO:0000256" key="2">
    <source>
        <dbReference type="ARBA" id="ARBA00022630"/>
    </source>
</evidence>
<feature type="domain" description="FAD-binding FR-type" evidence="10">
    <location>
        <begin position="22"/>
        <end position="124"/>
    </location>
</feature>
<dbReference type="PANTHER" id="PTHR47354:SF1">
    <property type="entry name" value="CARNITINE MONOOXYGENASE REDUCTASE SUBUNIT"/>
    <property type="match status" value="1"/>
</dbReference>
<organism evidence="11 12">
    <name type="scientific">Mumia flava</name>
    <dbReference type="NCBI Taxonomy" id="1348852"/>
    <lineage>
        <taxon>Bacteria</taxon>
        <taxon>Bacillati</taxon>
        <taxon>Actinomycetota</taxon>
        <taxon>Actinomycetes</taxon>
        <taxon>Propionibacteriales</taxon>
        <taxon>Nocardioidaceae</taxon>
        <taxon>Mumia</taxon>
    </lineage>
</organism>